<dbReference type="InterPro" id="IPR050708">
    <property type="entry name" value="T6SS_VgrG/RHS"/>
</dbReference>
<dbReference type="NCBIfam" id="TIGR03696">
    <property type="entry name" value="Rhs_assc_core"/>
    <property type="match status" value="1"/>
</dbReference>
<keyword evidence="2" id="KW-1185">Reference proteome</keyword>
<name>A0AAW9SF01_9BACT</name>
<protein>
    <submittedName>
        <fullName evidence="1">RHS repeat-associated core domain-containing protein</fullName>
    </submittedName>
</protein>
<dbReference type="InterPro" id="IPR022385">
    <property type="entry name" value="Rhs_assc_core"/>
</dbReference>
<dbReference type="EMBL" id="JBDKWZ010000031">
    <property type="protein sequence ID" value="MEN7551947.1"/>
    <property type="molecule type" value="Genomic_DNA"/>
</dbReference>
<dbReference type="PANTHER" id="PTHR32305:SF15">
    <property type="entry name" value="PROTEIN RHSA-RELATED"/>
    <property type="match status" value="1"/>
</dbReference>
<dbReference type="PRINTS" id="PR00394">
    <property type="entry name" value="RHSPROTEIN"/>
</dbReference>
<reference evidence="1 2" key="1">
    <citation type="submission" date="2024-04" db="EMBL/GenBank/DDBJ databases">
        <title>Novel genus in family Flammeovirgaceae.</title>
        <authorList>
            <person name="Nguyen T.H."/>
            <person name="Vuong T.Q."/>
            <person name="Le H."/>
            <person name="Kim S.-G."/>
        </authorList>
    </citation>
    <scope>NUCLEOTIDE SEQUENCE [LARGE SCALE GENOMIC DNA]</scope>
    <source>
        <strain evidence="1 2">JCM 23209</strain>
    </source>
</reference>
<organism evidence="1 2">
    <name type="scientific">Rapidithrix thailandica</name>
    <dbReference type="NCBI Taxonomy" id="413964"/>
    <lineage>
        <taxon>Bacteria</taxon>
        <taxon>Pseudomonadati</taxon>
        <taxon>Bacteroidota</taxon>
        <taxon>Cytophagia</taxon>
        <taxon>Cytophagales</taxon>
        <taxon>Flammeovirgaceae</taxon>
        <taxon>Rapidithrix</taxon>
    </lineage>
</organism>
<dbReference type="PANTHER" id="PTHR32305">
    <property type="match status" value="1"/>
</dbReference>
<dbReference type="Proteomes" id="UP001403385">
    <property type="component" value="Unassembled WGS sequence"/>
</dbReference>
<evidence type="ECO:0000313" key="2">
    <source>
        <dbReference type="Proteomes" id="UP001403385"/>
    </source>
</evidence>
<dbReference type="AlphaFoldDB" id="A0AAW9SF01"/>
<dbReference type="Gene3D" id="2.180.10.10">
    <property type="entry name" value="RHS repeat-associated core"/>
    <property type="match status" value="1"/>
</dbReference>
<proteinExistence type="predicted"/>
<accession>A0AAW9SF01</accession>
<sequence length="213" mass="24019">MNFHLWALSFCYTFWQAELNIYGKIRTLAKGSVQDCPFRHQGQYEDAETGLYYNRFRYYSPESGTYISQDPIGLHAGFRFYGYVKNPASWIDPLGLMGYLQELAKQISDAGEHFFARKLRTVAVGQFSNGNLYSSSSNGLDKGQVAKSKELGITSLNTSTVHVDGQNLHAEEVLMHKIPDMEAVGTYKRLPCGPDEHDCLGQLKRKGIKIDCD</sequence>
<evidence type="ECO:0000313" key="1">
    <source>
        <dbReference type="EMBL" id="MEN7551947.1"/>
    </source>
</evidence>
<gene>
    <name evidence="1" type="ORF">AAG747_28795</name>
</gene>
<dbReference type="RefSeq" id="WP_346824725.1">
    <property type="nucleotide sequence ID" value="NZ_JBDKWZ010000031.1"/>
</dbReference>
<comment type="caution">
    <text evidence="1">The sequence shown here is derived from an EMBL/GenBank/DDBJ whole genome shotgun (WGS) entry which is preliminary data.</text>
</comment>